<dbReference type="InterPro" id="IPR035992">
    <property type="entry name" value="Ricin_B-like_lectins"/>
</dbReference>
<organism evidence="3 4">
    <name type="scientific">Collybiopsis confluens</name>
    <dbReference type="NCBI Taxonomy" id="2823264"/>
    <lineage>
        <taxon>Eukaryota</taxon>
        <taxon>Fungi</taxon>
        <taxon>Dikarya</taxon>
        <taxon>Basidiomycota</taxon>
        <taxon>Agaricomycotina</taxon>
        <taxon>Agaricomycetes</taxon>
        <taxon>Agaricomycetidae</taxon>
        <taxon>Agaricales</taxon>
        <taxon>Marasmiineae</taxon>
        <taxon>Omphalotaceae</taxon>
        <taxon>Collybiopsis</taxon>
    </lineage>
</organism>
<sequence>MSDYTGPGVYRLHPEHAPSTVAHLPGPNNANGTQATIWTASVTADHLKWVIAYAGQEEYFILNYATGGYLTSEAGGKNDGKITVNLIAPSDKRARWKIVPARTGTGSYYIESVDSPGVVLHVPGAATANNSAMTQWAKSANQAHLRFFIRLP</sequence>
<name>A0A8H5HH94_9AGAR</name>
<feature type="domain" description="Ricin B lectin" evidence="1">
    <location>
        <begin position="48"/>
        <end position="136"/>
    </location>
</feature>
<gene>
    <name evidence="3" type="ORF">D9757_008429</name>
    <name evidence="2" type="ORF">D9757_011231</name>
</gene>
<dbReference type="EMBL" id="JAACJN010000135">
    <property type="protein sequence ID" value="KAF5368250.1"/>
    <property type="molecule type" value="Genomic_DNA"/>
</dbReference>
<evidence type="ECO:0000313" key="3">
    <source>
        <dbReference type="EMBL" id="KAF5383322.1"/>
    </source>
</evidence>
<proteinExistence type="predicted"/>
<evidence type="ECO:0000313" key="4">
    <source>
        <dbReference type="Proteomes" id="UP000518752"/>
    </source>
</evidence>
<accession>A0A8H5HH94</accession>
<comment type="caution">
    <text evidence="3">The sequence shown here is derived from an EMBL/GenBank/DDBJ whole genome shotgun (WGS) entry which is preliminary data.</text>
</comment>
<dbReference type="Gene3D" id="2.80.10.50">
    <property type="match status" value="1"/>
</dbReference>
<protein>
    <recommendedName>
        <fullName evidence="1">Ricin B lectin domain-containing protein</fullName>
    </recommendedName>
</protein>
<dbReference type="AlphaFoldDB" id="A0A8H5HH94"/>
<dbReference type="EMBL" id="JAACJN010000048">
    <property type="protein sequence ID" value="KAF5383322.1"/>
    <property type="molecule type" value="Genomic_DNA"/>
</dbReference>
<dbReference type="SUPFAM" id="SSF50370">
    <property type="entry name" value="Ricin B-like lectins"/>
    <property type="match status" value="1"/>
</dbReference>
<keyword evidence="4" id="KW-1185">Reference proteome</keyword>
<dbReference type="OrthoDB" id="4476188at2759"/>
<reference evidence="3 4" key="1">
    <citation type="journal article" date="2020" name="ISME J.">
        <title>Uncovering the hidden diversity of litter-decomposition mechanisms in mushroom-forming fungi.</title>
        <authorList>
            <person name="Floudas D."/>
            <person name="Bentzer J."/>
            <person name="Ahren D."/>
            <person name="Johansson T."/>
            <person name="Persson P."/>
            <person name="Tunlid A."/>
        </authorList>
    </citation>
    <scope>NUCLEOTIDE SEQUENCE [LARGE SCALE GENOMIC DNA]</scope>
    <source>
        <strain evidence="3 4">CBS 406.79</strain>
    </source>
</reference>
<evidence type="ECO:0000259" key="1">
    <source>
        <dbReference type="Pfam" id="PF14200"/>
    </source>
</evidence>
<dbReference type="InterPro" id="IPR000772">
    <property type="entry name" value="Ricin_B_lectin"/>
</dbReference>
<evidence type="ECO:0000313" key="2">
    <source>
        <dbReference type="EMBL" id="KAF5368250.1"/>
    </source>
</evidence>
<dbReference type="Proteomes" id="UP000518752">
    <property type="component" value="Unassembled WGS sequence"/>
</dbReference>
<dbReference type="Pfam" id="PF14200">
    <property type="entry name" value="RicinB_lectin_2"/>
    <property type="match status" value="1"/>
</dbReference>